<dbReference type="EMBL" id="VSSQ01026742">
    <property type="protein sequence ID" value="MPM75612.1"/>
    <property type="molecule type" value="Genomic_DNA"/>
</dbReference>
<feature type="compositionally biased region" description="Basic residues" evidence="1">
    <location>
        <begin position="354"/>
        <end position="364"/>
    </location>
</feature>
<keyword evidence="2" id="KW-0812">Transmembrane</keyword>
<organism evidence="4">
    <name type="scientific">bioreactor metagenome</name>
    <dbReference type="NCBI Taxonomy" id="1076179"/>
    <lineage>
        <taxon>unclassified sequences</taxon>
        <taxon>metagenomes</taxon>
        <taxon>ecological metagenomes</taxon>
    </lineage>
</organism>
<feature type="domain" description="Cytoskeleton protein RodZ-like C-terminal" evidence="3">
    <location>
        <begin position="246"/>
        <end position="311"/>
    </location>
</feature>
<name>A0A645CFH6_9ZZZZ</name>
<feature type="transmembrane region" description="Helical" evidence="2">
    <location>
        <begin position="172"/>
        <end position="191"/>
    </location>
</feature>
<sequence length="388" mass="42923">MPDIYVKSFIKTLFEFYQNLEDDQELLNQIKTKKNISQITAPTQNPNKTKTVQQSQVVDNSKNVNNKPYNTVETNNSNTVDRTNVNTGTVSGTVVPELKNVFDITKTEVTPDTKTKTVEPEIIIDVSDYETDSVSVKAENVKLKPKNKIKQHSTSTQIKLFKNTINLSSRDILIYLFLILFLAAVVFMVFFNNTATTETSNTLNETHKKVLSDSESTSKDVVEIKNDGLSSYFNSIDSIILTAKCQDSAWVKVEIDGKDVDEKLMKPGMESRWSAFEKIVLSTSNVGGVVFSKNDTILPKLGAVGSMVKNIVISRDGIANVSPLSAGNKSVSATELPSNQQKIVPSTPDTAKLQQKKNAIKKRKVDTAKPSPIIDFSTPPKTKPPILE</sequence>
<evidence type="ECO:0000313" key="4">
    <source>
        <dbReference type="EMBL" id="MPM75612.1"/>
    </source>
</evidence>
<evidence type="ECO:0000256" key="2">
    <source>
        <dbReference type="SAM" id="Phobius"/>
    </source>
</evidence>
<dbReference type="InterPro" id="IPR025194">
    <property type="entry name" value="RodZ-like_C"/>
</dbReference>
<dbReference type="Pfam" id="PF13464">
    <property type="entry name" value="RodZ_C"/>
    <property type="match status" value="1"/>
</dbReference>
<dbReference type="AlphaFoldDB" id="A0A645CFH6"/>
<feature type="compositionally biased region" description="Polar residues" evidence="1">
    <location>
        <begin position="61"/>
        <end position="82"/>
    </location>
</feature>
<keyword evidence="2" id="KW-0472">Membrane</keyword>
<keyword evidence="2" id="KW-1133">Transmembrane helix</keyword>
<evidence type="ECO:0000259" key="3">
    <source>
        <dbReference type="Pfam" id="PF13464"/>
    </source>
</evidence>
<comment type="caution">
    <text evidence="4">The sequence shown here is derived from an EMBL/GenBank/DDBJ whole genome shotgun (WGS) entry which is preliminary data.</text>
</comment>
<protein>
    <recommendedName>
        <fullName evidence="3">Cytoskeleton protein RodZ-like C-terminal domain-containing protein</fullName>
    </recommendedName>
</protein>
<gene>
    <name evidence="4" type="ORF">SDC9_122606</name>
</gene>
<feature type="region of interest" description="Disordered" evidence="1">
    <location>
        <begin position="329"/>
        <end position="388"/>
    </location>
</feature>
<proteinExistence type="predicted"/>
<evidence type="ECO:0000256" key="1">
    <source>
        <dbReference type="SAM" id="MobiDB-lite"/>
    </source>
</evidence>
<accession>A0A645CFH6</accession>
<reference evidence="4" key="1">
    <citation type="submission" date="2019-08" db="EMBL/GenBank/DDBJ databases">
        <authorList>
            <person name="Kucharzyk K."/>
            <person name="Murdoch R.W."/>
            <person name="Higgins S."/>
            <person name="Loffler F."/>
        </authorList>
    </citation>
    <scope>NUCLEOTIDE SEQUENCE</scope>
</reference>
<feature type="region of interest" description="Disordered" evidence="1">
    <location>
        <begin position="61"/>
        <end position="88"/>
    </location>
</feature>
<feature type="compositionally biased region" description="Polar residues" evidence="1">
    <location>
        <begin position="329"/>
        <end position="353"/>
    </location>
</feature>